<name>A0A8R2GB19_BOMMO</name>
<dbReference type="InterPro" id="IPR036390">
    <property type="entry name" value="WH_DNA-bd_sf"/>
</dbReference>
<feature type="transmembrane region" description="Helical" evidence="5">
    <location>
        <begin position="454"/>
        <end position="479"/>
    </location>
</feature>
<dbReference type="InterPro" id="IPR000591">
    <property type="entry name" value="DEP_dom"/>
</dbReference>
<dbReference type="Gene3D" id="1.10.10.10">
    <property type="entry name" value="Winged helix-like DNA-binding domain superfamily/Winged helix DNA-binding domain"/>
    <property type="match status" value="1"/>
</dbReference>
<feature type="transmembrane region" description="Helical" evidence="5">
    <location>
        <begin position="292"/>
        <end position="314"/>
    </location>
</feature>
<dbReference type="GeneID" id="101746265"/>
<feature type="transmembrane region" description="Helical" evidence="5">
    <location>
        <begin position="138"/>
        <end position="161"/>
    </location>
</feature>
<dbReference type="EnsemblMetazoa" id="XM_012695055.3">
    <property type="protein sequence ID" value="XP_012550509.1"/>
    <property type="gene ID" value="LOC101746265"/>
</dbReference>
<feature type="transmembrane region" description="Helical" evidence="5">
    <location>
        <begin position="494"/>
        <end position="515"/>
    </location>
</feature>
<dbReference type="InterPro" id="IPR036388">
    <property type="entry name" value="WH-like_DNA-bd_sf"/>
</dbReference>
<protein>
    <recommendedName>
        <fullName evidence="6">DEP domain-containing protein</fullName>
    </recommendedName>
</protein>
<evidence type="ECO:0000313" key="7">
    <source>
        <dbReference type="EnsemblMetazoa" id="XP_012550510.1"/>
    </source>
</evidence>
<proteinExistence type="predicted"/>
<reference evidence="8" key="1">
    <citation type="journal article" date="2008" name="Insect Biochem. Mol. Biol.">
        <title>The genome of a lepidopteran model insect, the silkworm Bombyx mori.</title>
        <authorList>
            <consortium name="International Silkworm Genome Consortium"/>
        </authorList>
    </citation>
    <scope>NUCLEOTIDE SEQUENCE [LARGE SCALE GENOMIC DNA]</scope>
    <source>
        <strain evidence="8">p50T</strain>
    </source>
</reference>
<feature type="transmembrane region" description="Helical" evidence="5">
    <location>
        <begin position="46"/>
        <end position="64"/>
    </location>
</feature>
<dbReference type="GO" id="GO:0035556">
    <property type="term" value="P:intracellular signal transduction"/>
    <property type="evidence" value="ECO:0007669"/>
    <property type="project" value="InterPro"/>
</dbReference>
<dbReference type="PANTHER" id="PTHR22829">
    <property type="entry name" value="DEP DOMAIN PROTEIN"/>
    <property type="match status" value="1"/>
</dbReference>
<feature type="transmembrane region" description="Helical" evidence="5">
    <location>
        <begin position="321"/>
        <end position="341"/>
    </location>
</feature>
<dbReference type="EnsemblMetazoa" id="XM_012695056.3">
    <property type="protein sequence ID" value="XP_012550510.1"/>
    <property type="gene ID" value="LOC101746265"/>
</dbReference>
<dbReference type="GO" id="GO:0055085">
    <property type="term" value="P:transmembrane transport"/>
    <property type="evidence" value="ECO:0007669"/>
    <property type="project" value="InterPro"/>
</dbReference>
<feature type="transmembrane region" description="Helical" evidence="5">
    <location>
        <begin position="391"/>
        <end position="408"/>
    </location>
</feature>
<feature type="transmembrane region" description="Helical" evidence="5">
    <location>
        <begin position="656"/>
        <end position="675"/>
    </location>
</feature>
<feature type="transmembrane region" description="Helical" evidence="5">
    <location>
        <begin position="361"/>
        <end position="379"/>
    </location>
</feature>
<evidence type="ECO:0000256" key="5">
    <source>
        <dbReference type="SAM" id="Phobius"/>
    </source>
</evidence>
<dbReference type="PANTHER" id="PTHR22829:SF5">
    <property type="entry name" value="INTEGRAL MEMBRANE PROTEIN GPR155"/>
    <property type="match status" value="1"/>
</dbReference>
<dbReference type="SUPFAM" id="SSF46785">
    <property type="entry name" value="Winged helix' DNA-binding domain"/>
    <property type="match status" value="1"/>
</dbReference>
<dbReference type="Pfam" id="PF00610">
    <property type="entry name" value="DEP"/>
    <property type="match status" value="1"/>
</dbReference>
<dbReference type="Pfam" id="PF03547">
    <property type="entry name" value="Mem_trans"/>
    <property type="match status" value="1"/>
</dbReference>
<feature type="transmembrane region" description="Helical" evidence="5">
    <location>
        <begin position="193"/>
        <end position="212"/>
    </location>
</feature>
<evidence type="ECO:0000256" key="4">
    <source>
        <dbReference type="ARBA" id="ARBA00023136"/>
    </source>
</evidence>
<evidence type="ECO:0000256" key="3">
    <source>
        <dbReference type="ARBA" id="ARBA00022989"/>
    </source>
</evidence>
<keyword evidence="2 5" id="KW-0812">Transmembrane</keyword>
<dbReference type="PROSITE" id="PS50186">
    <property type="entry name" value="DEP"/>
    <property type="match status" value="1"/>
</dbReference>
<evidence type="ECO:0000259" key="6">
    <source>
        <dbReference type="PROSITE" id="PS50186"/>
    </source>
</evidence>
<accession>A0A8R2GB19</accession>
<evidence type="ECO:0000256" key="1">
    <source>
        <dbReference type="ARBA" id="ARBA00004141"/>
    </source>
</evidence>
<organism evidence="7 8">
    <name type="scientific">Bombyx mori</name>
    <name type="common">Silk moth</name>
    <dbReference type="NCBI Taxonomy" id="7091"/>
    <lineage>
        <taxon>Eukaryota</taxon>
        <taxon>Metazoa</taxon>
        <taxon>Ecdysozoa</taxon>
        <taxon>Arthropoda</taxon>
        <taxon>Hexapoda</taxon>
        <taxon>Insecta</taxon>
        <taxon>Pterygota</taxon>
        <taxon>Neoptera</taxon>
        <taxon>Endopterygota</taxon>
        <taxon>Lepidoptera</taxon>
        <taxon>Glossata</taxon>
        <taxon>Ditrysia</taxon>
        <taxon>Bombycoidea</taxon>
        <taxon>Bombycidae</taxon>
        <taxon>Bombycinae</taxon>
        <taxon>Bombyx</taxon>
    </lineage>
</organism>
<keyword evidence="3 5" id="KW-1133">Transmembrane helix</keyword>
<reference evidence="7" key="2">
    <citation type="submission" date="2022-06" db="UniProtKB">
        <authorList>
            <consortium name="EnsemblMetazoa"/>
        </authorList>
    </citation>
    <scope>IDENTIFICATION</scope>
    <source>
        <strain evidence="7">p50T (Dazao)</strain>
    </source>
</reference>
<dbReference type="InterPro" id="IPR051832">
    <property type="entry name" value="mTOR-Rac_regulators"/>
</dbReference>
<feature type="transmembrane region" description="Helical" evidence="5">
    <location>
        <begin position="110"/>
        <end position="132"/>
    </location>
</feature>
<comment type="subcellular location">
    <subcellularLocation>
        <location evidence="1">Membrane</location>
        <topology evidence="1">Multi-pass membrane protein</topology>
    </subcellularLocation>
</comment>
<keyword evidence="8" id="KW-1185">Reference proteome</keyword>
<dbReference type="GO" id="GO:0030514">
    <property type="term" value="P:negative regulation of BMP signaling pathway"/>
    <property type="evidence" value="ECO:0007669"/>
    <property type="project" value="TreeGrafter"/>
</dbReference>
<keyword evidence="4 5" id="KW-0472">Membrane</keyword>
<dbReference type="KEGG" id="bmor:101746265"/>
<sequence length="832" mass="91607">MEQIQLNLGDTTTDNLYPALFQCFTIIICGYVAGRLNIVSSAESKGIGTFVGTFALPSLIFLSLARVDFSTVNWTFLLAILVAKGIVFFAVIFITLLVSKPTHLGRAGIFAIFCTQSNDFALGYPIISALYAQTHPEYALYLYLMAPISLAILNPIAFILMEIDKQKGQNQQADSQAKGLQSLKLLKQILKGIVFNPVLLMTILGMIGNVAFKHKISIYIEGLLEVFGQSFSATALFLLGLRMVGQIHKLKGPALVLPCVLIMVKLIILPVVMRECVSSLNAGTNESETISLSTYAFLYGTIPTAPAVFVFSSLYQLEIDLMASSMVICTFLSGPMMFLSAELISINKDYAAQMKKFGFDLSIVALLCCLWVLIVFVITKKHRRMPHRLTISLLLSQILLAVSVIWGGPHNTSAPSLNATIQQAFLSFSMYSCLLWTSMLSVGILMLQSRGPCFVVTLWPVLGFVAWGAPAVMVTVLLATKSSTENINSQATDAIRLCLLVFCLTVTTGCLIVYIRLRRRSALFASLSAEATTNFSPPEETSSLVENMEPTSQAQSVSGDTNAALGCYGTITASPSPSRQPNGCCSNDPDCENDLADSNDIEDLGSNIRECACPSWRRAPDGACPHSRDVQRAAAALGLLPHELARARTAQLLKHTVLIIIYSLSMFIGITYTTWRMMLKDESGVFVEIEFLDVAANYGQGLVLFILFGVDPEEILVPTLRYLKTKWYGADTVILPPIEDLSFETKHVCDQFISHHLDRCRDAIAKDTRWRMRTYRGVFRGSCLVKWLIDCGLAKDEYEAVTYGRHLVDGRLIAHVSDAHHFTNSPMLYAFK</sequence>
<dbReference type="OrthoDB" id="2133778at2759"/>
<feature type="domain" description="DEP" evidence="6">
    <location>
        <begin position="766"/>
        <end position="832"/>
    </location>
</feature>
<feature type="transmembrane region" description="Helical" evidence="5">
    <location>
        <begin position="76"/>
        <end position="98"/>
    </location>
</feature>
<evidence type="ECO:0000256" key="2">
    <source>
        <dbReference type="ARBA" id="ARBA00022692"/>
    </source>
</evidence>
<feature type="transmembrane region" description="Helical" evidence="5">
    <location>
        <begin position="253"/>
        <end position="272"/>
    </location>
</feature>
<dbReference type="SMART" id="SM00049">
    <property type="entry name" value="DEP"/>
    <property type="match status" value="1"/>
</dbReference>
<feature type="transmembrane region" description="Helical" evidence="5">
    <location>
        <begin position="428"/>
        <end position="447"/>
    </location>
</feature>
<dbReference type="CTD" id="39965"/>
<dbReference type="GO" id="GO:0016020">
    <property type="term" value="C:membrane"/>
    <property type="evidence" value="ECO:0007669"/>
    <property type="project" value="UniProtKB-SubCell"/>
</dbReference>
<dbReference type="AlphaFoldDB" id="A0A8R2GB19"/>
<evidence type="ECO:0000313" key="8">
    <source>
        <dbReference type="Proteomes" id="UP000005204"/>
    </source>
</evidence>
<dbReference type="RefSeq" id="XP_012550510.1">
    <property type="nucleotide sequence ID" value="XM_012695056.4"/>
</dbReference>
<dbReference type="InterPro" id="IPR004776">
    <property type="entry name" value="Mem_transp_PIN-like"/>
</dbReference>
<feature type="transmembrane region" description="Helical" evidence="5">
    <location>
        <begin position="218"/>
        <end position="241"/>
    </location>
</feature>
<dbReference type="Proteomes" id="UP000005204">
    <property type="component" value="Unassembled WGS sequence"/>
</dbReference>
<dbReference type="Gene3D" id="1.20.1070.10">
    <property type="entry name" value="Rhodopsin 7-helix transmembrane proteins"/>
    <property type="match status" value="1"/>
</dbReference>
<feature type="transmembrane region" description="Helical" evidence="5">
    <location>
        <begin position="16"/>
        <end position="34"/>
    </location>
</feature>